<sequence length="142" mass="16212">MEILLTVIAATYSVTPPITFCTLYPFITMFVIGEPFITHKTLSIFIIFTVFIIRFYKTLGGHLRLLMMTRKPCSVYRNVSVVLAYPSFLAYLSEKLTELSLARPLSCAVMLKSQAAEGSRYDVLRVEMMTDVRQNPQQINNM</sequence>
<protein>
    <submittedName>
        <fullName evidence="2">Uncharacterized protein</fullName>
    </submittedName>
</protein>
<keyword evidence="1" id="KW-1133">Transmembrane helix</keyword>
<keyword evidence="1" id="KW-0472">Membrane</keyword>
<reference evidence="2" key="1">
    <citation type="submission" date="2020-11" db="EMBL/GenBank/DDBJ databases">
        <authorList>
            <person name="Tran Van P."/>
        </authorList>
    </citation>
    <scope>NUCLEOTIDE SEQUENCE</scope>
</reference>
<feature type="transmembrane region" description="Helical" evidence="1">
    <location>
        <begin position="37"/>
        <end position="55"/>
    </location>
</feature>
<dbReference type="EMBL" id="OD566615">
    <property type="protein sequence ID" value="CAD7444370.1"/>
    <property type="molecule type" value="Genomic_DNA"/>
</dbReference>
<evidence type="ECO:0000256" key="1">
    <source>
        <dbReference type="SAM" id="Phobius"/>
    </source>
</evidence>
<dbReference type="AlphaFoldDB" id="A0A7R9I3Q7"/>
<accession>A0A7R9I3Q7</accession>
<gene>
    <name evidence="2" type="ORF">TBIB3V08_LOCUS6750</name>
</gene>
<organism evidence="2">
    <name type="scientific">Timema bartmani</name>
    <dbReference type="NCBI Taxonomy" id="61472"/>
    <lineage>
        <taxon>Eukaryota</taxon>
        <taxon>Metazoa</taxon>
        <taxon>Ecdysozoa</taxon>
        <taxon>Arthropoda</taxon>
        <taxon>Hexapoda</taxon>
        <taxon>Insecta</taxon>
        <taxon>Pterygota</taxon>
        <taxon>Neoptera</taxon>
        <taxon>Polyneoptera</taxon>
        <taxon>Phasmatodea</taxon>
        <taxon>Timematodea</taxon>
        <taxon>Timematoidea</taxon>
        <taxon>Timematidae</taxon>
        <taxon>Timema</taxon>
    </lineage>
</organism>
<keyword evidence="1" id="KW-0812">Transmembrane</keyword>
<evidence type="ECO:0000313" key="2">
    <source>
        <dbReference type="EMBL" id="CAD7444370.1"/>
    </source>
</evidence>
<name>A0A7R9I3Q7_9NEOP</name>
<proteinExistence type="predicted"/>